<proteinExistence type="predicted"/>
<name>A0A182F3Q9_ANOAL</name>
<reference evidence="1" key="2">
    <citation type="submission" date="2022-08" db="UniProtKB">
        <authorList>
            <consortium name="EnsemblMetazoa"/>
        </authorList>
    </citation>
    <scope>IDENTIFICATION</scope>
    <source>
        <strain evidence="1">STECLA/ALBI9_A</strain>
    </source>
</reference>
<organism evidence="1 2">
    <name type="scientific">Anopheles albimanus</name>
    <name type="common">New world malaria mosquito</name>
    <dbReference type="NCBI Taxonomy" id="7167"/>
    <lineage>
        <taxon>Eukaryota</taxon>
        <taxon>Metazoa</taxon>
        <taxon>Ecdysozoa</taxon>
        <taxon>Arthropoda</taxon>
        <taxon>Hexapoda</taxon>
        <taxon>Insecta</taxon>
        <taxon>Pterygota</taxon>
        <taxon>Neoptera</taxon>
        <taxon>Endopterygota</taxon>
        <taxon>Diptera</taxon>
        <taxon>Nematocera</taxon>
        <taxon>Culicoidea</taxon>
        <taxon>Culicidae</taxon>
        <taxon>Anophelinae</taxon>
        <taxon>Anopheles</taxon>
    </lineage>
</organism>
<dbReference type="Proteomes" id="UP000069272">
    <property type="component" value="Chromosome 2L"/>
</dbReference>
<dbReference type="EnsemblMetazoa" id="AALB001099-RA">
    <property type="protein sequence ID" value="AALB001099-PA"/>
    <property type="gene ID" value="AALB001099"/>
</dbReference>
<reference evidence="1 2" key="1">
    <citation type="journal article" date="2017" name="G3 (Bethesda)">
        <title>The Physical Genome Mapping of Anopheles albimanus Corrected Scaffold Misassemblies and Identified Interarm Rearrangements in Genus Anopheles.</title>
        <authorList>
            <person name="Artemov G.N."/>
            <person name="Peery A.N."/>
            <person name="Jiang X."/>
            <person name="Tu Z."/>
            <person name="Stegniy V.N."/>
            <person name="Sharakhova M.V."/>
            <person name="Sharakhov I.V."/>
        </authorList>
    </citation>
    <scope>NUCLEOTIDE SEQUENCE [LARGE SCALE GENOMIC DNA]</scope>
    <source>
        <strain evidence="1 2">ALBI9_A</strain>
    </source>
</reference>
<evidence type="ECO:0000313" key="1">
    <source>
        <dbReference type="EnsemblMetazoa" id="AALB001099-PA"/>
    </source>
</evidence>
<evidence type="ECO:0000313" key="2">
    <source>
        <dbReference type="Proteomes" id="UP000069272"/>
    </source>
</evidence>
<protein>
    <submittedName>
        <fullName evidence="1">Uncharacterized protein</fullName>
    </submittedName>
</protein>
<sequence length="48" mass="5443">MDVAIKSSTGSRLRWIGAGNMNRTKQLTSDQPCELMIQDIKQYKVINC</sequence>
<accession>A0A182F3Q9</accession>
<dbReference type="AlphaFoldDB" id="A0A182F3Q9"/>
<keyword evidence="2" id="KW-1185">Reference proteome</keyword>
<dbReference type="VEuPathDB" id="VectorBase:AALB001099"/>